<keyword evidence="4" id="KW-1185">Reference proteome</keyword>
<keyword evidence="2" id="KW-1133">Transmembrane helix</keyword>
<reference evidence="3 4" key="1">
    <citation type="submission" date="2019-10" db="EMBL/GenBank/DDBJ databases">
        <title>Nonomuraea sp. nov., isolated from Phyllanthus amarus.</title>
        <authorList>
            <person name="Klykleung N."/>
            <person name="Tanasupawat S."/>
        </authorList>
    </citation>
    <scope>NUCLEOTIDE SEQUENCE [LARGE SCALE GENOMIC DNA]</scope>
    <source>
        <strain evidence="3 4">PA1-10</strain>
    </source>
</reference>
<gene>
    <name evidence="3" type="ORF">FH608_035780</name>
</gene>
<keyword evidence="2" id="KW-0472">Membrane</keyword>
<keyword evidence="2" id="KW-0812">Transmembrane</keyword>
<protein>
    <submittedName>
        <fullName evidence="3">Uncharacterized protein</fullName>
    </submittedName>
</protein>
<accession>A0A5C4VVQ2</accession>
<dbReference type="EMBL" id="VDLX02000016">
    <property type="protein sequence ID" value="KAB8190332.1"/>
    <property type="molecule type" value="Genomic_DNA"/>
</dbReference>
<feature type="transmembrane region" description="Helical" evidence="2">
    <location>
        <begin position="14"/>
        <end position="35"/>
    </location>
</feature>
<organism evidence="3 4">
    <name type="scientific">Nonomuraea phyllanthi</name>
    <dbReference type="NCBI Taxonomy" id="2219224"/>
    <lineage>
        <taxon>Bacteria</taxon>
        <taxon>Bacillati</taxon>
        <taxon>Actinomycetota</taxon>
        <taxon>Actinomycetes</taxon>
        <taxon>Streptosporangiales</taxon>
        <taxon>Streptosporangiaceae</taxon>
        <taxon>Nonomuraea</taxon>
    </lineage>
</organism>
<evidence type="ECO:0000256" key="2">
    <source>
        <dbReference type="SAM" id="Phobius"/>
    </source>
</evidence>
<feature type="region of interest" description="Disordered" evidence="1">
    <location>
        <begin position="39"/>
        <end position="82"/>
    </location>
</feature>
<evidence type="ECO:0000313" key="4">
    <source>
        <dbReference type="Proteomes" id="UP000312512"/>
    </source>
</evidence>
<dbReference type="RefSeq" id="WP_139634811.1">
    <property type="nucleotide sequence ID" value="NZ_CP045572.1"/>
</dbReference>
<comment type="caution">
    <text evidence="3">The sequence shown here is derived from an EMBL/GenBank/DDBJ whole genome shotgun (WGS) entry which is preliminary data.</text>
</comment>
<evidence type="ECO:0000313" key="3">
    <source>
        <dbReference type="EMBL" id="KAB8190332.1"/>
    </source>
</evidence>
<accession>A0A5P9YIN0</accession>
<dbReference type="Proteomes" id="UP000312512">
    <property type="component" value="Unassembled WGS sequence"/>
</dbReference>
<dbReference type="AlphaFoldDB" id="A0A5C4VVQ2"/>
<evidence type="ECO:0000256" key="1">
    <source>
        <dbReference type="SAM" id="MobiDB-lite"/>
    </source>
</evidence>
<proteinExistence type="predicted"/>
<sequence>MSQQSEKQTWKSPAIWTGIIAAVIAALATLGGPVVTRWVSQPTPSPSPIGNAGRAATISHTEGKGLVTHTGPTTGSPEGAPRHLAEGSVVYVVCQERDGESLSDPEGARVRRQRFTC</sequence>
<name>A0A5C4VVQ2_9ACTN</name>